<keyword evidence="3" id="KW-1185">Reference proteome</keyword>
<dbReference type="STRING" id="490622.A0A395NUQ1"/>
<dbReference type="GO" id="GO:0016491">
    <property type="term" value="F:oxidoreductase activity"/>
    <property type="evidence" value="ECO:0007669"/>
    <property type="project" value="UniProtKB-KW"/>
</dbReference>
<gene>
    <name evidence="2" type="ORF">TARUN_2498</name>
</gene>
<dbReference type="AlphaFoldDB" id="A0A395NUQ1"/>
<keyword evidence="1" id="KW-0560">Oxidoreductase</keyword>
<organism evidence="2 3">
    <name type="scientific">Trichoderma arundinaceum</name>
    <dbReference type="NCBI Taxonomy" id="490622"/>
    <lineage>
        <taxon>Eukaryota</taxon>
        <taxon>Fungi</taxon>
        <taxon>Dikarya</taxon>
        <taxon>Ascomycota</taxon>
        <taxon>Pezizomycotina</taxon>
        <taxon>Sordariomycetes</taxon>
        <taxon>Hypocreomycetidae</taxon>
        <taxon>Hypocreales</taxon>
        <taxon>Hypocreaceae</taxon>
        <taxon>Trichoderma</taxon>
    </lineage>
</organism>
<protein>
    <submittedName>
        <fullName evidence="2">Short-chain dehydrogenase</fullName>
    </submittedName>
</protein>
<reference evidence="2 3" key="1">
    <citation type="journal article" date="2018" name="PLoS Pathog.">
        <title>Evolution of structural diversity of trichothecenes, a family of toxins produced by plant pathogenic and entomopathogenic fungi.</title>
        <authorList>
            <person name="Proctor R.H."/>
            <person name="McCormick S.P."/>
            <person name="Kim H.S."/>
            <person name="Cardoza R.E."/>
            <person name="Stanley A.M."/>
            <person name="Lindo L."/>
            <person name="Kelly A."/>
            <person name="Brown D.W."/>
            <person name="Lee T."/>
            <person name="Vaughan M.M."/>
            <person name="Alexander N.J."/>
            <person name="Busman M."/>
            <person name="Gutierrez S."/>
        </authorList>
    </citation>
    <scope>NUCLEOTIDE SEQUENCE [LARGE SCALE GENOMIC DNA]</scope>
    <source>
        <strain evidence="2 3">IBT 40837</strain>
    </source>
</reference>
<proteinExistence type="predicted"/>
<dbReference type="Pfam" id="PF00106">
    <property type="entry name" value="adh_short"/>
    <property type="match status" value="1"/>
</dbReference>
<sequence>MANSDATSQANTQRQASETCPEKQALLSFLSEHRWILNIYIAARSEEKATAAINSIRNAHPSSTGHLRFLKLDLADLESVTEAAKSFLASAKSLDVLFNNAGVMHPPEGSKTKQDYELQLGVHNIGAVQFTELLTLLLAKTASNYSTVGKEGCVRVIWVSSLTAERSPPGGVDLESMDYSKKHESKYTKYSVSKAGVYYQGTEYARRHKHEGIISVPLNPGNLKSDLQRHHPGLAFKVVNATILYPAINVIPWGRFAKIRSDLDEGSRSISEGGTGIAEKWYDWCLE</sequence>
<accession>A0A395NUQ1</accession>
<dbReference type="Gene3D" id="3.40.50.720">
    <property type="entry name" value="NAD(P)-binding Rossmann-like Domain"/>
    <property type="match status" value="1"/>
</dbReference>
<dbReference type="Proteomes" id="UP000266272">
    <property type="component" value="Unassembled WGS sequence"/>
</dbReference>
<dbReference type="InterPro" id="IPR036291">
    <property type="entry name" value="NAD(P)-bd_dom_sf"/>
</dbReference>
<dbReference type="EMBL" id="PXOA01000141">
    <property type="protein sequence ID" value="RFU79744.1"/>
    <property type="molecule type" value="Genomic_DNA"/>
</dbReference>
<evidence type="ECO:0000256" key="1">
    <source>
        <dbReference type="ARBA" id="ARBA00023002"/>
    </source>
</evidence>
<evidence type="ECO:0000313" key="2">
    <source>
        <dbReference type="EMBL" id="RFU79744.1"/>
    </source>
</evidence>
<comment type="caution">
    <text evidence="2">The sequence shown here is derived from an EMBL/GenBank/DDBJ whole genome shotgun (WGS) entry which is preliminary data.</text>
</comment>
<dbReference type="InterPro" id="IPR002347">
    <property type="entry name" value="SDR_fam"/>
</dbReference>
<name>A0A395NUQ1_TRIAR</name>
<dbReference type="OrthoDB" id="191139at2759"/>
<dbReference type="PANTHER" id="PTHR43157:SF31">
    <property type="entry name" value="PHOSPHATIDYLINOSITOL-GLYCAN BIOSYNTHESIS CLASS F PROTEIN"/>
    <property type="match status" value="1"/>
</dbReference>
<dbReference type="PANTHER" id="PTHR43157">
    <property type="entry name" value="PHOSPHATIDYLINOSITOL-GLYCAN BIOSYNTHESIS CLASS F PROTEIN-RELATED"/>
    <property type="match status" value="1"/>
</dbReference>
<evidence type="ECO:0000313" key="3">
    <source>
        <dbReference type="Proteomes" id="UP000266272"/>
    </source>
</evidence>
<dbReference type="SUPFAM" id="SSF51735">
    <property type="entry name" value="NAD(P)-binding Rossmann-fold domains"/>
    <property type="match status" value="1"/>
</dbReference>